<dbReference type="PROSITE" id="PS51987">
    <property type="entry name" value="GS_CATALYTIC"/>
    <property type="match status" value="1"/>
</dbReference>
<dbReference type="Pfam" id="PF00120">
    <property type="entry name" value="Gln-synt_C"/>
    <property type="match status" value="1"/>
</dbReference>
<dbReference type="Proteomes" id="UP000465241">
    <property type="component" value="Unassembled WGS sequence"/>
</dbReference>
<dbReference type="SMART" id="SM01230">
    <property type="entry name" value="Gln-synt_C"/>
    <property type="match status" value="1"/>
</dbReference>
<organism evidence="6 7">
    <name type="scientific">Mycolicibacterium murale</name>
    <dbReference type="NCBI Taxonomy" id="182220"/>
    <lineage>
        <taxon>Bacteria</taxon>
        <taxon>Bacillati</taxon>
        <taxon>Actinomycetota</taxon>
        <taxon>Actinomycetes</taxon>
        <taxon>Mycobacteriales</taxon>
        <taxon>Mycobacteriaceae</taxon>
        <taxon>Mycolicibacterium</taxon>
    </lineage>
</organism>
<name>A0A7I9WM60_9MYCO</name>
<comment type="similarity">
    <text evidence="1 3 4">Belongs to the glutamine synthetase family.</text>
</comment>
<evidence type="ECO:0000259" key="5">
    <source>
        <dbReference type="PROSITE" id="PS51987"/>
    </source>
</evidence>
<keyword evidence="7" id="KW-1185">Reference proteome</keyword>
<sequence length="454" mass="49217">MSSIGEASAADHLAKLRAQGVDTLVIGAADVNGIFRAKRFSLELLCREDVSIAISEYVFATDLHDAMIRPGPDYSGYFPTESLGLPDLYIRPDWTRVSVLPWDTRTAVVVGDYYTHGGDEVAVSPRGILKRVIRRLASMGVHPMAGCEFEFFILRGRPDEIRASGAAPVPLSAGPSYHYGRGASDERLIGSVRRNLEKAGIPVEAANPEAAPGQSEITIRYADALAAADFAFLYKQFVSELLEREGMTSTFIAKLAKNGYGSSGHIHISLQGSDGKSLMIDDAGAVSDIAHLAVGGFLETLPELTALYAPNINSYRRYQTPYGLAGDAIAWGLDNRTCAVRFIHEGASGTRFESRTPGADMNPYLALAAALAGVGYGIEQRVTPPPQVVGDAYREPAVQRVPDGLDVATELLKGSAVAKDWLGDEFVNFYAETRAWESEQHRAAITDWELQRYL</sequence>
<dbReference type="EMBL" id="BLKT01000003">
    <property type="protein sequence ID" value="GFG58774.1"/>
    <property type="molecule type" value="Genomic_DNA"/>
</dbReference>
<evidence type="ECO:0000256" key="3">
    <source>
        <dbReference type="PROSITE-ProRule" id="PRU01331"/>
    </source>
</evidence>
<protein>
    <submittedName>
        <fullName evidence="6">Glutamine synthetase</fullName>
    </submittedName>
</protein>
<proteinExistence type="inferred from homology"/>
<evidence type="ECO:0000313" key="6">
    <source>
        <dbReference type="EMBL" id="GFG58774.1"/>
    </source>
</evidence>
<evidence type="ECO:0000256" key="1">
    <source>
        <dbReference type="ARBA" id="ARBA00009897"/>
    </source>
</evidence>
<dbReference type="PANTHER" id="PTHR43785:SF12">
    <property type="entry name" value="TYPE-1 GLUTAMINE SYNTHETASE 2"/>
    <property type="match status" value="1"/>
</dbReference>
<dbReference type="PANTHER" id="PTHR43785">
    <property type="entry name" value="GAMMA-GLUTAMYLPUTRESCINE SYNTHETASE"/>
    <property type="match status" value="1"/>
</dbReference>
<gene>
    <name evidence="6" type="ORF">MMUR_29100</name>
</gene>
<dbReference type="InterPro" id="IPR014746">
    <property type="entry name" value="Gln_synth/guanido_kin_cat_dom"/>
</dbReference>
<evidence type="ECO:0000256" key="2">
    <source>
        <dbReference type="ARBA" id="ARBA00022598"/>
    </source>
</evidence>
<dbReference type="InterPro" id="IPR036651">
    <property type="entry name" value="Gln_synt_N_sf"/>
</dbReference>
<dbReference type="GO" id="GO:0006542">
    <property type="term" value="P:glutamine biosynthetic process"/>
    <property type="evidence" value="ECO:0007669"/>
    <property type="project" value="InterPro"/>
</dbReference>
<dbReference type="InterPro" id="IPR008146">
    <property type="entry name" value="Gln_synth_cat_dom"/>
</dbReference>
<comment type="caution">
    <text evidence="6">The sequence shown here is derived from an EMBL/GenBank/DDBJ whole genome shotgun (WGS) entry which is preliminary data.</text>
</comment>
<evidence type="ECO:0000256" key="4">
    <source>
        <dbReference type="RuleBase" id="RU000384"/>
    </source>
</evidence>
<dbReference type="AlphaFoldDB" id="A0A7I9WM60"/>
<dbReference type="SUPFAM" id="SSF54368">
    <property type="entry name" value="Glutamine synthetase, N-terminal domain"/>
    <property type="match status" value="1"/>
</dbReference>
<dbReference type="GO" id="GO:0004356">
    <property type="term" value="F:glutamine synthetase activity"/>
    <property type="evidence" value="ECO:0007669"/>
    <property type="project" value="InterPro"/>
</dbReference>
<accession>A0A7I9WM60</accession>
<dbReference type="RefSeq" id="WP_193489511.1">
    <property type="nucleotide sequence ID" value="NZ_BAAAMC010000008.1"/>
</dbReference>
<dbReference type="Gene3D" id="3.10.20.70">
    <property type="entry name" value="Glutamine synthetase, N-terminal domain"/>
    <property type="match status" value="1"/>
</dbReference>
<dbReference type="SUPFAM" id="SSF55931">
    <property type="entry name" value="Glutamine synthetase/guanido kinase"/>
    <property type="match status" value="1"/>
</dbReference>
<evidence type="ECO:0000313" key="7">
    <source>
        <dbReference type="Proteomes" id="UP000465241"/>
    </source>
</evidence>
<feature type="domain" description="GS catalytic" evidence="5">
    <location>
        <begin position="125"/>
        <end position="454"/>
    </location>
</feature>
<keyword evidence="2" id="KW-0436">Ligase</keyword>
<dbReference type="Gene3D" id="3.30.590.10">
    <property type="entry name" value="Glutamine synthetase/guanido kinase, catalytic domain"/>
    <property type="match status" value="1"/>
</dbReference>
<reference evidence="6 7" key="1">
    <citation type="journal article" date="2019" name="Emerg. Microbes Infect.">
        <title>Comprehensive subspecies identification of 175 nontuberculous mycobacteria species based on 7547 genomic profiles.</title>
        <authorList>
            <person name="Matsumoto Y."/>
            <person name="Kinjo T."/>
            <person name="Motooka D."/>
            <person name="Nabeya D."/>
            <person name="Jung N."/>
            <person name="Uechi K."/>
            <person name="Horii T."/>
            <person name="Iida T."/>
            <person name="Fujita J."/>
            <person name="Nakamura S."/>
        </authorList>
    </citation>
    <scope>NUCLEOTIDE SEQUENCE [LARGE SCALE GENOMIC DNA]</scope>
    <source>
        <strain evidence="6 7">JCM 13392</strain>
    </source>
</reference>